<evidence type="ECO:0000259" key="4">
    <source>
        <dbReference type="PROSITE" id="PS51135"/>
    </source>
</evidence>
<feature type="domain" description="CIDE-N" evidence="4">
    <location>
        <begin position="19"/>
        <end position="95"/>
    </location>
</feature>
<dbReference type="Proteomes" id="UP000324632">
    <property type="component" value="Chromosome 3"/>
</dbReference>
<dbReference type="PROSITE" id="PS51135">
    <property type="entry name" value="CIDE_N"/>
    <property type="match status" value="1"/>
</dbReference>
<reference evidence="5 6" key="1">
    <citation type="journal article" date="2019" name="Mol. Ecol. Resour.">
        <title>Chromosome-level genome assembly of Triplophysa tibetana, a fish adapted to the harsh high-altitude environment of the Tibetan Plateau.</title>
        <authorList>
            <person name="Yang X."/>
            <person name="Liu H."/>
            <person name="Ma Z."/>
            <person name="Zou Y."/>
            <person name="Zou M."/>
            <person name="Mao Y."/>
            <person name="Li X."/>
            <person name="Wang H."/>
            <person name="Chen T."/>
            <person name="Wang W."/>
            <person name="Yang R."/>
        </authorList>
    </citation>
    <scope>NUCLEOTIDE SEQUENCE [LARGE SCALE GENOMIC DNA]</scope>
    <source>
        <strain evidence="5">TTIB1903HZAU</strain>
        <tissue evidence="5">Muscle</tissue>
    </source>
</reference>
<dbReference type="OrthoDB" id="6475906at2759"/>
<keyword evidence="6" id="KW-1185">Reference proteome</keyword>
<gene>
    <name evidence="5" type="ORF">E1301_Tti005256</name>
</gene>
<dbReference type="CDD" id="cd01615">
    <property type="entry name" value="CIDE_N"/>
    <property type="match status" value="1"/>
</dbReference>
<evidence type="ECO:0000256" key="1">
    <source>
        <dbReference type="ARBA" id="ARBA00022703"/>
    </source>
</evidence>
<proteinExistence type="predicted"/>
<dbReference type="SUPFAM" id="SSF54277">
    <property type="entry name" value="CAD &amp; PB1 domains"/>
    <property type="match status" value="1"/>
</dbReference>
<dbReference type="InterPro" id="IPR003508">
    <property type="entry name" value="CIDE-N_dom"/>
</dbReference>
<dbReference type="Gene3D" id="3.10.20.10">
    <property type="match status" value="1"/>
</dbReference>
<dbReference type="GO" id="GO:0042981">
    <property type="term" value="P:regulation of apoptotic process"/>
    <property type="evidence" value="ECO:0007669"/>
    <property type="project" value="TreeGrafter"/>
</dbReference>
<dbReference type="EMBL" id="SOYY01000003">
    <property type="protein sequence ID" value="KAA0723137.1"/>
    <property type="molecule type" value="Genomic_DNA"/>
</dbReference>
<feature type="region of interest" description="Disordered" evidence="3">
    <location>
        <begin position="92"/>
        <end position="113"/>
    </location>
</feature>
<dbReference type="PANTHER" id="PTHR12306">
    <property type="entry name" value="CELL DEATH ACTIVATOR CIDE"/>
    <property type="match status" value="1"/>
</dbReference>
<evidence type="ECO:0000256" key="2">
    <source>
        <dbReference type="PROSITE-ProRule" id="PRU00447"/>
    </source>
</evidence>
<protein>
    <submittedName>
        <fullName evidence="5">Cell death activator CIDE-B</fullName>
    </submittedName>
</protein>
<name>A0A5A9PQU3_9TELE</name>
<sequence>METTSSFLKSVSKRVWAAPQRPFRVCSWNRETKKWVTAGTLEELKERAAQALLMSTLLTLVCEEDGTELDSDEFFMALPDNTVFMGLKPGESWKPHPLNQRDGHKPRDNKPRAGKDIAQVTFDLYKKSPKDVFGSLNVKATYQGLYSVSADFQCLGPKKFLREALKLLSTLLNTAGYLLISTAKVIRRVIQGADFLEAQQSKAVANTEYWH</sequence>
<dbReference type="GO" id="GO:0006915">
    <property type="term" value="P:apoptotic process"/>
    <property type="evidence" value="ECO:0007669"/>
    <property type="project" value="UniProtKB-UniRule"/>
</dbReference>
<evidence type="ECO:0000256" key="3">
    <source>
        <dbReference type="SAM" id="MobiDB-lite"/>
    </source>
</evidence>
<accession>A0A5A9PQU3</accession>
<evidence type="ECO:0000313" key="5">
    <source>
        <dbReference type="EMBL" id="KAA0723137.1"/>
    </source>
</evidence>
<dbReference type="SMART" id="SM00266">
    <property type="entry name" value="CAD"/>
    <property type="match status" value="1"/>
</dbReference>
<dbReference type="Pfam" id="PF02017">
    <property type="entry name" value="CIDE-N"/>
    <property type="match status" value="1"/>
</dbReference>
<dbReference type="PANTHER" id="PTHR12306:SF10">
    <property type="entry name" value="LIPID TRANSFERASE CIDEB"/>
    <property type="match status" value="1"/>
</dbReference>
<evidence type="ECO:0000313" key="6">
    <source>
        <dbReference type="Proteomes" id="UP000324632"/>
    </source>
</evidence>
<dbReference type="AlphaFoldDB" id="A0A5A9PQU3"/>
<keyword evidence="1 2" id="KW-0053">Apoptosis</keyword>
<organism evidence="5 6">
    <name type="scientific">Triplophysa tibetana</name>
    <dbReference type="NCBI Taxonomy" id="1572043"/>
    <lineage>
        <taxon>Eukaryota</taxon>
        <taxon>Metazoa</taxon>
        <taxon>Chordata</taxon>
        <taxon>Craniata</taxon>
        <taxon>Vertebrata</taxon>
        <taxon>Euteleostomi</taxon>
        <taxon>Actinopterygii</taxon>
        <taxon>Neopterygii</taxon>
        <taxon>Teleostei</taxon>
        <taxon>Ostariophysi</taxon>
        <taxon>Cypriniformes</taxon>
        <taxon>Nemacheilidae</taxon>
        <taxon>Triplophysa</taxon>
    </lineage>
</organism>
<comment type="caution">
    <text evidence="5">The sequence shown here is derived from an EMBL/GenBank/DDBJ whole genome shotgun (WGS) entry which is preliminary data.</text>
</comment>